<comment type="caution">
    <text evidence="2">The sequence shown here is derived from an EMBL/GenBank/DDBJ whole genome shotgun (WGS) entry which is preliminary data.</text>
</comment>
<dbReference type="Proteomes" id="UP001305647">
    <property type="component" value="Unassembled WGS sequence"/>
</dbReference>
<feature type="compositionally biased region" description="Polar residues" evidence="1">
    <location>
        <begin position="8"/>
        <end position="19"/>
    </location>
</feature>
<evidence type="ECO:0000313" key="3">
    <source>
        <dbReference type="Proteomes" id="UP001305647"/>
    </source>
</evidence>
<gene>
    <name evidence="2" type="ORF">N658DRAFT_490577</name>
</gene>
<sequence>MAGARVASRSTQLLATSPRSPCRSGRRWAAYCPLPTANSSALALWQQALRLPLHLLIVPSLFPQTVLHSLLSRPLLS</sequence>
<dbReference type="EMBL" id="MU863624">
    <property type="protein sequence ID" value="KAK4105969.1"/>
    <property type="molecule type" value="Genomic_DNA"/>
</dbReference>
<evidence type="ECO:0000313" key="2">
    <source>
        <dbReference type="EMBL" id="KAK4105969.1"/>
    </source>
</evidence>
<protein>
    <submittedName>
        <fullName evidence="2">Uncharacterized protein</fullName>
    </submittedName>
</protein>
<reference evidence="2" key="2">
    <citation type="submission" date="2023-05" db="EMBL/GenBank/DDBJ databases">
        <authorList>
            <consortium name="Lawrence Berkeley National Laboratory"/>
            <person name="Steindorff A."/>
            <person name="Hensen N."/>
            <person name="Bonometti L."/>
            <person name="Westerberg I."/>
            <person name="Brannstrom I.O."/>
            <person name="Guillou S."/>
            <person name="Cros-Aarteil S."/>
            <person name="Calhoun S."/>
            <person name="Haridas S."/>
            <person name="Kuo A."/>
            <person name="Mondo S."/>
            <person name="Pangilinan J."/>
            <person name="Riley R."/>
            <person name="Labutti K."/>
            <person name="Andreopoulos B."/>
            <person name="Lipzen A."/>
            <person name="Chen C."/>
            <person name="Yanf M."/>
            <person name="Daum C."/>
            <person name="Ng V."/>
            <person name="Clum A."/>
            <person name="Ohm R."/>
            <person name="Martin F."/>
            <person name="Silar P."/>
            <person name="Natvig D."/>
            <person name="Lalanne C."/>
            <person name="Gautier V."/>
            <person name="Ament-Velasquez S.L."/>
            <person name="Kruys A."/>
            <person name="Hutchinson M.I."/>
            <person name="Powell A.J."/>
            <person name="Barry K."/>
            <person name="Miller A.N."/>
            <person name="Grigoriev I.V."/>
            <person name="Debuchy R."/>
            <person name="Gladieux P."/>
            <person name="Thoren M.H."/>
            <person name="Johannesson H."/>
        </authorList>
    </citation>
    <scope>NUCLEOTIDE SEQUENCE</scope>
    <source>
        <strain evidence="2">CBS 757.83</strain>
    </source>
</reference>
<keyword evidence="3" id="KW-1185">Reference proteome</keyword>
<evidence type="ECO:0000256" key="1">
    <source>
        <dbReference type="SAM" id="MobiDB-lite"/>
    </source>
</evidence>
<accession>A0AAN6Q9C1</accession>
<feature type="region of interest" description="Disordered" evidence="1">
    <location>
        <begin position="1"/>
        <end position="23"/>
    </location>
</feature>
<proteinExistence type="predicted"/>
<organism evidence="2 3">
    <name type="scientific">Parathielavia hyrcaniae</name>
    <dbReference type="NCBI Taxonomy" id="113614"/>
    <lineage>
        <taxon>Eukaryota</taxon>
        <taxon>Fungi</taxon>
        <taxon>Dikarya</taxon>
        <taxon>Ascomycota</taxon>
        <taxon>Pezizomycotina</taxon>
        <taxon>Sordariomycetes</taxon>
        <taxon>Sordariomycetidae</taxon>
        <taxon>Sordariales</taxon>
        <taxon>Chaetomiaceae</taxon>
        <taxon>Parathielavia</taxon>
    </lineage>
</organism>
<dbReference type="AlphaFoldDB" id="A0AAN6Q9C1"/>
<reference evidence="2" key="1">
    <citation type="journal article" date="2023" name="Mol. Phylogenet. Evol.">
        <title>Genome-scale phylogeny and comparative genomics of the fungal order Sordariales.</title>
        <authorList>
            <person name="Hensen N."/>
            <person name="Bonometti L."/>
            <person name="Westerberg I."/>
            <person name="Brannstrom I.O."/>
            <person name="Guillou S."/>
            <person name="Cros-Aarteil S."/>
            <person name="Calhoun S."/>
            <person name="Haridas S."/>
            <person name="Kuo A."/>
            <person name="Mondo S."/>
            <person name="Pangilinan J."/>
            <person name="Riley R."/>
            <person name="LaButti K."/>
            <person name="Andreopoulos B."/>
            <person name="Lipzen A."/>
            <person name="Chen C."/>
            <person name="Yan M."/>
            <person name="Daum C."/>
            <person name="Ng V."/>
            <person name="Clum A."/>
            <person name="Steindorff A."/>
            <person name="Ohm R.A."/>
            <person name="Martin F."/>
            <person name="Silar P."/>
            <person name="Natvig D.O."/>
            <person name="Lalanne C."/>
            <person name="Gautier V."/>
            <person name="Ament-Velasquez S.L."/>
            <person name="Kruys A."/>
            <person name="Hutchinson M.I."/>
            <person name="Powell A.J."/>
            <person name="Barry K."/>
            <person name="Miller A.N."/>
            <person name="Grigoriev I.V."/>
            <person name="Debuchy R."/>
            <person name="Gladieux P."/>
            <person name="Hiltunen Thoren M."/>
            <person name="Johannesson H."/>
        </authorList>
    </citation>
    <scope>NUCLEOTIDE SEQUENCE</scope>
    <source>
        <strain evidence="2">CBS 757.83</strain>
    </source>
</reference>
<name>A0AAN6Q9C1_9PEZI</name>